<reference evidence="2 3" key="1">
    <citation type="journal article" date="2015" name="Genome Announc.">
        <title>Complete Genome Sequence of the Novel Leech Symbiont Mucinivorans hirudinis M3T.</title>
        <authorList>
            <person name="Nelson M.C."/>
            <person name="Bomar L."/>
            <person name="Graf J."/>
        </authorList>
    </citation>
    <scope>NUCLEOTIDE SEQUENCE [LARGE SCALE GENOMIC DNA]</scope>
    <source>
        <strain evidence="3">M3</strain>
    </source>
</reference>
<gene>
    <name evidence="2" type="ORF">BN938_0061</name>
</gene>
<organism evidence="2 3">
    <name type="scientific">Mucinivorans hirudinis</name>
    <dbReference type="NCBI Taxonomy" id="1433126"/>
    <lineage>
        <taxon>Bacteria</taxon>
        <taxon>Pseudomonadati</taxon>
        <taxon>Bacteroidota</taxon>
        <taxon>Bacteroidia</taxon>
        <taxon>Bacteroidales</taxon>
        <taxon>Rikenellaceae</taxon>
        <taxon>Mucinivorans</taxon>
    </lineage>
</organism>
<dbReference type="HOGENOM" id="CLU_2118304_0_0_10"/>
<keyword evidence="1" id="KW-0472">Membrane</keyword>
<feature type="transmembrane region" description="Helical" evidence="1">
    <location>
        <begin position="54"/>
        <end position="71"/>
    </location>
</feature>
<keyword evidence="1" id="KW-1133">Transmembrane helix</keyword>
<dbReference type="EMBL" id="HG934468">
    <property type="protein sequence ID" value="CDN30168.1"/>
    <property type="molecule type" value="Genomic_DNA"/>
</dbReference>
<keyword evidence="1" id="KW-0812">Transmembrane</keyword>
<evidence type="ECO:0000256" key="1">
    <source>
        <dbReference type="SAM" id="Phobius"/>
    </source>
</evidence>
<dbReference type="KEGG" id="rbc:BN938_0061"/>
<feature type="transmembrane region" description="Helical" evidence="1">
    <location>
        <begin position="30"/>
        <end position="47"/>
    </location>
</feature>
<proteinExistence type="predicted"/>
<feature type="transmembrane region" description="Helical" evidence="1">
    <location>
        <begin position="91"/>
        <end position="112"/>
    </location>
</feature>
<keyword evidence="3" id="KW-1185">Reference proteome</keyword>
<accession>A0A060R8U8</accession>
<evidence type="ECO:0000313" key="3">
    <source>
        <dbReference type="Proteomes" id="UP000027616"/>
    </source>
</evidence>
<sequence>MQRFFAFFLSMVIAAGASYLLSLLGVNKIVAWLVLLNMTTMVCFAIYRKTLKPAIVLLGALLGIIVVHAFWHFHGGGSFDGFLTKFTHETALLYSIIGSITGYATYKIQLLLKA</sequence>
<evidence type="ECO:0000313" key="2">
    <source>
        <dbReference type="EMBL" id="CDN30168.1"/>
    </source>
</evidence>
<protein>
    <submittedName>
        <fullName evidence="2">Uncharacterized protein</fullName>
    </submittedName>
</protein>
<name>A0A060R8U8_9BACT</name>
<dbReference type="Proteomes" id="UP000027616">
    <property type="component" value="Chromosome I"/>
</dbReference>
<dbReference type="AlphaFoldDB" id="A0A060R8U8"/>